<feature type="transmembrane region" description="Helical" evidence="6">
    <location>
        <begin position="1186"/>
        <end position="1209"/>
    </location>
</feature>
<feature type="chain" id="PRO_5028214931" evidence="7">
    <location>
        <begin position="20"/>
        <end position="1751"/>
    </location>
</feature>
<reference evidence="9" key="1">
    <citation type="submission" date="2025-08" db="UniProtKB">
        <authorList>
            <consortium name="RefSeq"/>
        </authorList>
    </citation>
    <scope>IDENTIFICATION</scope>
    <source>
        <tissue evidence="9">Gonad</tissue>
    </source>
</reference>
<dbReference type="GO" id="GO:0005326">
    <property type="term" value="F:neurotransmitter transmembrane transporter activity"/>
    <property type="evidence" value="ECO:0007669"/>
    <property type="project" value="TreeGrafter"/>
</dbReference>
<feature type="transmembrane region" description="Helical" evidence="6">
    <location>
        <begin position="1055"/>
        <end position="1072"/>
    </location>
</feature>
<dbReference type="Pfam" id="PF07690">
    <property type="entry name" value="MFS_1"/>
    <property type="match status" value="3"/>
</dbReference>
<feature type="transmembrane region" description="Helical" evidence="6">
    <location>
        <begin position="1605"/>
        <end position="1627"/>
    </location>
</feature>
<feature type="transmembrane region" description="Helical" evidence="6">
    <location>
        <begin position="639"/>
        <end position="657"/>
    </location>
</feature>
<keyword evidence="3 6" id="KW-1133">Transmembrane helix</keyword>
<dbReference type="InterPro" id="IPR050382">
    <property type="entry name" value="MFS_Na/Anion_cotransporter"/>
</dbReference>
<accession>A0A6P5APS3</accession>
<dbReference type="Gene3D" id="1.20.1250.20">
    <property type="entry name" value="MFS general substrate transporter like domains"/>
    <property type="match status" value="4"/>
</dbReference>
<feature type="transmembrane region" description="Helical" evidence="6">
    <location>
        <begin position="502"/>
        <end position="526"/>
    </location>
</feature>
<feature type="transmembrane region" description="Helical" evidence="6">
    <location>
        <begin position="562"/>
        <end position="584"/>
    </location>
</feature>
<feature type="transmembrane region" description="Helical" evidence="6">
    <location>
        <begin position="1360"/>
        <end position="1379"/>
    </location>
</feature>
<feature type="transmembrane region" description="Helical" evidence="6">
    <location>
        <begin position="538"/>
        <end position="556"/>
    </location>
</feature>
<evidence type="ECO:0000256" key="4">
    <source>
        <dbReference type="ARBA" id="ARBA00023136"/>
    </source>
</evidence>
<feature type="compositionally biased region" description="Basic and acidic residues" evidence="5">
    <location>
        <begin position="184"/>
        <end position="198"/>
    </location>
</feature>
<dbReference type="InterPro" id="IPR011701">
    <property type="entry name" value="MFS"/>
</dbReference>
<feature type="region of interest" description="Disordered" evidence="5">
    <location>
        <begin position="1698"/>
        <end position="1751"/>
    </location>
</feature>
<dbReference type="Proteomes" id="UP000515135">
    <property type="component" value="Unplaced"/>
</dbReference>
<feature type="compositionally biased region" description="Basic residues" evidence="5">
    <location>
        <begin position="771"/>
        <end position="782"/>
    </location>
</feature>
<feature type="region of interest" description="Disordered" evidence="5">
    <location>
        <begin position="122"/>
        <end position="151"/>
    </location>
</feature>
<feature type="transmembrane region" description="Helical" evidence="6">
    <location>
        <begin position="1488"/>
        <end position="1507"/>
    </location>
</feature>
<name>A0A6P5APS3_BRABE</name>
<feature type="transmembrane region" description="Helical" evidence="6">
    <location>
        <begin position="1391"/>
        <end position="1410"/>
    </location>
</feature>
<keyword evidence="4 6" id="KW-0472">Membrane</keyword>
<protein>
    <submittedName>
        <fullName evidence="9">LOW QUALITY PROTEIN: uncharacterized protein LOC109485856</fullName>
    </submittedName>
</protein>
<evidence type="ECO:0000256" key="3">
    <source>
        <dbReference type="ARBA" id="ARBA00022989"/>
    </source>
</evidence>
<dbReference type="GO" id="GO:0030672">
    <property type="term" value="C:synaptic vesicle membrane"/>
    <property type="evidence" value="ECO:0007669"/>
    <property type="project" value="TreeGrafter"/>
</dbReference>
<feature type="transmembrane region" description="Helical" evidence="6">
    <location>
        <begin position="336"/>
        <end position="360"/>
    </location>
</feature>
<feature type="transmembrane region" description="Helical" evidence="6">
    <location>
        <begin position="1128"/>
        <end position="1146"/>
    </location>
</feature>
<feature type="compositionally biased region" description="Low complexity" evidence="5">
    <location>
        <begin position="1700"/>
        <end position="1720"/>
    </location>
</feature>
<feature type="transmembrane region" description="Helical" evidence="6">
    <location>
        <begin position="1092"/>
        <end position="1116"/>
    </location>
</feature>
<feature type="region of interest" description="Disordered" evidence="5">
    <location>
        <begin position="719"/>
        <end position="743"/>
    </location>
</feature>
<feature type="region of interest" description="Disordered" evidence="5">
    <location>
        <begin position="766"/>
        <end position="813"/>
    </location>
</feature>
<evidence type="ECO:0000256" key="6">
    <source>
        <dbReference type="SAM" id="Phobius"/>
    </source>
</evidence>
<dbReference type="PANTHER" id="PTHR11662">
    <property type="entry name" value="SOLUTE CARRIER FAMILY 17"/>
    <property type="match status" value="1"/>
</dbReference>
<proteinExistence type="predicted"/>
<feature type="compositionally biased region" description="Basic and acidic residues" evidence="5">
    <location>
        <begin position="783"/>
        <end position="813"/>
    </location>
</feature>
<feature type="compositionally biased region" description="Basic and acidic residues" evidence="5">
    <location>
        <begin position="1725"/>
        <end position="1751"/>
    </location>
</feature>
<feature type="transmembrane region" description="Helical" evidence="6">
    <location>
        <begin position="1229"/>
        <end position="1248"/>
    </location>
</feature>
<feature type="transmembrane region" description="Helical" evidence="6">
    <location>
        <begin position="1580"/>
        <end position="1599"/>
    </location>
</feature>
<feature type="transmembrane region" description="Helical" evidence="6">
    <location>
        <begin position="871"/>
        <end position="889"/>
    </location>
</feature>
<feature type="transmembrane region" description="Helical" evidence="6">
    <location>
        <begin position="596"/>
        <end position="619"/>
    </location>
</feature>
<feature type="transmembrane region" description="Helical" evidence="6">
    <location>
        <begin position="404"/>
        <end position="422"/>
    </location>
</feature>
<dbReference type="PANTHER" id="PTHR11662:SF456">
    <property type="entry name" value="VESICULAR GLUTAMATE TRANSPORTER, ISOFORM A"/>
    <property type="match status" value="1"/>
</dbReference>
<dbReference type="RefSeq" id="XP_019645087.1">
    <property type="nucleotide sequence ID" value="XM_019789528.1"/>
</dbReference>
<feature type="transmembrane region" description="Helical" evidence="6">
    <location>
        <begin position="1670"/>
        <end position="1691"/>
    </location>
</feature>
<feature type="transmembrane region" description="Helical" evidence="6">
    <location>
        <begin position="304"/>
        <end position="324"/>
    </location>
</feature>
<evidence type="ECO:0000256" key="1">
    <source>
        <dbReference type="ARBA" id="ARBA00004141"/>
    </source>
</evidence>
<gene>
    <name evidence="9" type="primary">LOC109485856</name>
</gene>
<comment type="subcellular location">
    <subcellularLocation>
        <location evidence="1">Membrane</location>
        <topology evidence="1">Multi-pass membrane protein</topology>
    </subcellularLocation>
</comment>
<feature type="region of interest" description="Disordered" evidence="5">
    <location>
        <begin position="171"/>
        <end position="222"/>
    </location>
</feature>
<evidence type="ECO:0000256" key="5">
    <source>
        <dbReference type="SAM" id="MobiDB-lite"/>
    </source>
</evidence>
<feature type="transmembrane region" description="Helical" evidence="6">
    <location>
        <begin position="271"/>
        <end position="292"/>
    </location>
</feature>
<dbReference type="SUPFAM" id="SSF103473">
    <property type="entry name" value="MFS general substrate transporter"/>
    <property type="match status" value="3"/>
</dbReference>
<keyword evidence="8" id="KW-1185">Reference proteome</keyword>
<dbReference type="GO" id="GO:0035249">
    <property type="term" value="P:synaptic transmission, glutamatergic"/>
    <property type="evidence" value="ECO:0007669"/>
    <property type="project" value="TreeGrafter"/>
</dbReference>
<feature type="transmembrane region" description="Helical" evidence="6">
    <location>
        <begin position="1152"/>
        <end position="1174"/>
    </location>
</feature>
<feature type="transmembrane region" description="Helical" evidence="6">
    <location>
        <begin position="465"/>
        <end position="482"/>
    </location>
</feature>
<dbReference type="GeneID" id="109485856"/>
<dbReference type="OrthoDB" id="2985014at2759"/>
<feature type="transmembrane region" description="Helical" evidence="6">
    <location>
        <begin position="1312"/>
        <end position="1340"/>
    </location>
</feature>
<feature type="transmembrane region" description="Helical" evidence="6">
    <location>
        <begin position="1455"/>
        <end position="1476"/>
    </location>
</feature>
<feature type="transmembrane region" description="Helical" evidence="6">
    <location>
        <begin position="88"/>
        <end position="105"/>
    </location>
</feature>
<dbReference type="InterPro" id="IPR036259">
    <property type="entry name" value="MFS_trans_sf"/>
</dbReference>
<evidence type="ECO:0000313" key="9">
    <source>
        <dbReference type="RefSeq" id="XP_019645087.1"/>
    </source>
</evidence>
<evidence type="ECO:0000313" key="8">
    <source>
        <dbReference type="Proteomes" id="UP000515135"/>
    </source>
</evidence>
<feature type="transmembrane region" description="Helical" evidence="6">
    <location>
        <begin position="896"/>
        <end position="915"/>
    </location>
</feature>
<dbReference type="KEGG" id="bbel:109485856"/>
<dbReference type="GO" id="GO:0050803">
    <property type="term" value="P:regulation of synapse structure or activity"/>
    <property type="evidence" value="ECO:0007669"/>
    <property type="project" value="TreeGrafter"/>
</dbReference>
<dbReference type="GO" id="GO:0098700">
    <property type="term" value="P:neurotransmitter loading into synaptic vesicle"/>
    <property type="evidence" value="ECO:0007669"/>
    <property type="project" value="TreeGrafter"/>
</dbReference>
<evidence type="ECO:0000256" key="2">
    <source>
        <dbReference type="ARBA" id="ARBA00022692"/>
    </source>
</evidence>
<feature type="transmembrane region" description="Helical" evidence="6">
    <location>
        <begin position="1540"/>
        <end position="1560"/>
    </location>
</feature>
<dbReference type="GO" id="GO:0060076">
    <property type="term" value="C:excitatory synapse"/>
    <property type="evidence" value="ECO:0007669"/>
    <property type="project" value="TreeGrafter"/>
</dbReference>
<sequence length="1751" mass="189276">MFRATLCLVVLSVLAVGLADEAEDTRRFITMLELVMNNTPPGGSRMSVMMAKLCDRFPIQCSRIGEGTWTGNIHTMSLVKMKRPPKRTLVYSLLLASFFISGGLYPSMQLGLSEAVTKWHPESKEIGEETPSSRAEIPSPSAHEQRGDQDEKTPWYINFIRAFLETELGPDSRISKRSTKHEKHHDVKSHEVKASKQEKKTHHHHHEKEDEPEMEVREEGRSSVAYAAVQAMQESENALHQFLRESLLTRSDQEIEEELNERMKRQDDGDWVQAMGIVHHLMFPIGQIFFAFPGGFVAAKGSAVKILGTMMFISCLVHLFVPLPMTFRGSPHTADVSVAVMMFLEGCCQGVTIPAAYGVLHRWAPKSERSTMVSLTLATYYLGRLAGQFSCAALKQAHGYMPAFYIYGPLGIVWSLVWVLSVKPNPSLDDNINTSERDTINSGKNTAQDGSEIPMKEVLTDRNTVSYLATGLCFAWGMSVLLNHAPQYFAEKVALDVGKSPWLLWTLPLVMSAGMVAAGPGTDIAIYKGASTTTTRKAVTGFAGACVFSFVMAMAFTKNQAYAYGGTVASMVMIGMAMGGGYGVTPLDASDRYSSIVVGIGVSINTALFLVSPVAVMGLSGPGGAAKRQVEAVSGWRTVHIVTAVVMGVAPLIYGAVTGEGEIFNQYTHNSAFRGPEVTMGRPPKRLLVYSLLVVSFFIAGGLYPSIQLGLSEAVTKWSPSSRSDIGQETQSSRGEILSSTEKKEEQKTPWYINFIRSFLETELEPESRVSKRSTKHGKHHAKSDVVEVKSEHKKESSHKHEEESSQVTERRGKSGIAYSAVRAMEESEEALDQFLRESLLTRSDQDGLNENFKKQADGDWVKAMGVVHHLMYPIGQIFFAFPGGYFAAKGSAVKILGTVMFISCLVHLFVPLPMKFRGDAHAADVSVAVMMFIEGSCQGATVPAAYGVLHRWAPISERSTMVALTLSTYYLGKLSGQFACAALQNAHGYLPAFYIYGPLGLIWAIVWVLTVKPNPSLDDNISTTEKDKINSGKDTGMDGTKIPMKEVLTDRNTVSYLATGLCFAWGMSVLLNHAPQYFAEKVALDVGQSPWLLWTLPLVLAGGMVVAGPAADVLISKGASTVKIRKVITGIVCMSVFSLVMAMAFTTNPQYAYGGTVASLVMIGMAMGGGYGVTPLDASDRYSSIVVGIGVSINTVLFLVSPLAVLALNKVPMPLKRQAEEAVAGWQNVHIITAVVLIIAPVIYGIVMGKGKLLTWPPKKPKFPKFELPSCPTGCPSFPKLKKLKMLKLPSVSSLQLPSWSTIKRKSQKRYIMAAMSSLGFMIQYGGRANLAVSMVTMVMPNPLSKRQLQFSNLDWGPYSQLVMGAVHASFFLGLLASRPFANPILRRVYATRAFACSIFVSSILHLLIPVSAAGHYSVIMLVRILQGMAEGMTTPAMYGFWVKWAPASEMSSISSFTVTGQYIGIVVGMVASGFLAESAAEWPCSFYVYGGLGVAWSLMWFASVYPTPEFDPGVTEQEWKAIMSPPPPPPPAPAKPAAGVYSGVHFALFTVGLPLIGYPARAATKSQTVSTNFIRKSFNFFGLAIAGSFLLSTGLAGDSLEKAVPFLTIGFGALALPLAAGYNVNALDIAGVHASKLMGVSGGLSTIMGIITPICVGGGTLHQNAVEWNIIWTVSAGLLFSSATIFLCCGSGSPEDWSGAAPAPSEASSSAASTSGDSEQPDSDEKPADEKPAEDKPAEDKPAEDKPAE</sequence>
<evidence type="ECO:0000256" key="7">
    <source>
        <dbReference type="SAM" id="SignalP"/>
    </source>
</evidence>
<dbReference type="FunFam" id="1.20.1250.20:FF:001337">
    <property type="entry name" value="Uncharacterized protein"/>
    <property type="match status" value="2"/>
</dbReference>
<feature type="compositionally biased region" description="Polar residues" evidence="5">
    <location>
        <begin position="719"/>
        <end position="740"/>
    </location>
</feature>
<feature type="signal peptide" evidence="7">
    <location>
        <begin position="1"/>
        <end position="19"/>
    </location>
</feature>
<feature type="transmembrane region" description="Helical" evidence="6">
    <location>
        <begin position="1639"/>
        <end position="1664"/>
    </location>
</feature>
<keyword evidence="2 6" id="KW-0812">Transmembrane</keyword>
<organism evidence="8 9">
    <name type="scientific">Branchiostoma belcheri</name>
    <name type="common">Amphioxus</name>
    <dbReference type="NCBI Taxonomy" id="7741"/>
    <lineage>
        <taxon>Eukaryota</taxon>
        <taxon>Metazoa</taxon>
        <taxon>Chordata</taxon>
        <taxon>Cephalochordata</taxon>
        <taxon>Leptocardii</taxon>
        <taxon>Amphioxiformes</taxon>
        <taxon>Branchiostomatidae</taxon>
        <taxon>Branchiostoma</taxon>
    </lineage>
</organism>
<dbReference type="GO" id="GO:0005313">
    <property type="term" value="F:L-glutamate transmembrane transporter activity"/>
    <property type="evidence" value="ECO:0007669"/>
    <property type="project" value="TreeGrafter"/>
</dbReference>
<keyword evidence="7" id="KW-0732">Signal</keyword>
<feature type="transmembrane region" description="Helical" evidence="6">
    <location>
        <begin position="687"/>
        <end position="707"/>
    </location>
</feature>
<feature type="transmembrane region" description="Helical" evidence="6">
    <location>
        <begin position="994"/>
        <end position="1012"/>
    </location>
</feature>